<name>A0A9N7RJ36_STRHE</name>
<dbReference type="GO" id="GO:0012505">
    <property type="term" value="C:endomembrane system"/>
    <property type="evidence" value="ECO:0007669"/>
    <property type="project" value="UniProtKB-SubCell"/>
</dbReference>
<evidence type="ECO:0000256" key="3">
    <source>
        <dbReference type="ARBA" id="ARBA00022989"/>
    </source>
</evidence>
<comment type="caution">
    <text evidence="7">The sequence shown here is derived from an EMBL/GenBank/DDBJ whole genome shotgun (WGS) entry which is preliminary data.</text>
</comment>
<reference evidence="7" key="1">
    <citation type="submission" date="2019-12" db="EMBL/GenBank/DDBJ databases">
        <authorList>
            <person name="Scholes J."/>
        </authorList>
    </citation>
    <scope>NUCLEOTIDE SEQUENCE</scope>
</reference>
<evidence type="ECO:0000256" key="5">
    <source>
        <dbReference type="SAM" id="Coils"/>
    </source>
</evidence>
<dbReference type="PANTHER" id="PTHR12953:SF0">
    <property type="entry name" value="SUN DOMAIN-CONTAINING OSSIFICATION FACTOR"/>
    <property type="match status" value="1"/>
</dbReference>
<feature type="coiled-coil region" evidence="5">
    <location>
        <begin position="201"/>
        <end position="256"/>
    </location>
</feature>
<evidence type="ECO:0000259" key="6">
    <source>
        <dbReference type="PROSITE" id="PS51469"/>
    </source>
</evidence>
<dbReference type="InterPro" id="IPR045120">
    <property type="entry name" value="Suco/Slp1-like"/>
</dbReference>
<dbReference type="PROSITE" id="PS51469">
    <property type="entry name" value="SUN"/>
    <property type="match status" value="1"/>
</dbReference>
<dbReference type="GO" id="GO:0005737">
    <property type="term" value="C:cytoplasm"/>
    <property type="evidence" value="ECO:0007669"/>
    <property type="project" value="TreeGrafter"/>
</dbReference>
<dbReference type="Pfam" id="PF07738">
    <property type="entry name" value="Sad1_UNC"/>
    <property type="match status" value="1"/>
</dbReference>
<dbReference type="AlphaFoldDB" id="A0A9N7RJ36"/>
<protein>
    <submittedName>
        <fullName evidence="7">Galactose-binding protein</fullName>
    </submittedName>
</protein>
<dbReference type="Proteomes" id="UP001153555">
    <property type="component" value="Unassembled WGS sequence"/>
</dbReference>
<organism evidence="7 8">
    <name type="scientific">Striga hermonthica</name>
    <name type="common">Purple witchweed</name>
    <name type="synonym">Buchnera hermonthica</name>
    <dbReference type="NCBI Taxonomy" id="68872"/>
    <lineage>
        <taxon>Eukaryota</taxon>
        <taxon>Viridiplantae</taxon>
        <taxon>Streptophyta</taxon>
        <taxon>Embryophyta</taxon>
        <taxon>Tracheophyta</taxon>
        <taxon>Spermatophyta</taxon>
        <taxon>Magnoliopsida</taxon>
        <taxon>eudicotyledons</taxon>
        <taxon>Gunneridae</taxon>
        <taxon>Pentapetalae</taxon>
        <taxon>asterids</taxon>
        <taxon>lamiids</taxon>
        <taxon>Lamiales</taxon>
        <taxon>Orobanchaceae</taxon>
        <taxon>Buchnereae</taxon>
        <taxon>Striga</taxon>
    </lineage>
</organism>
<comment type="subcellular location">
    <subcellularLocation>
        <location evidence="1">Endomembrane system</location>
    </subcellularLocation>
</comment>
<evidence type="ECO:0000313" key="8">
    <source>
        <dbReference type="Proteomes" id="UP001153555"/>
    </source>
</evidence>
<dbReference type="EMBL" id="CACSLK010027832">
    <property type="protein sequence ID" value="CAA0831567.1"/>
    <property type="molecule type" value="Genomic_DNA"/>
</dbReference>
<proteinExistence type="predicted"/>
<keyword evidence="3" id="KW-1133">Transmembrane helix</keyword>
<keyword evidence="8" id="KW-1185">Reference proteome</keyword>
<keyword evidence="4" id="KW-0472">Membrane</keyword>
<evidence type="ECO:0000256" key="2">
    <source>
        <dbReference type="ARBA" id="ARBA00022692"/>
    </source>
</evidence>
<evidence type="ECO:0000256" key="1">
    <source>
        <dbReference type="ARBA" id="ARBA00004308"/>
    </source>
</evidence>
<feature type="domain" description="SUN" evidence="6">
    <location>
        <begin position="1"/>
        <end position="160"/>
    </location>
</feature>
<evidence type="ECO:0000313" key="7">
    <source>
        <dbReference type="EMBL" id="CAA0831567.1"/>
    </source>
</evidence>
<accession>A0A9N7RJ36</accession>
<gene>
    <name evidence="7" type="ORF">SHERM_26915</name>
</gene>
<dbReference type="PANTHER" id="PTHR12953">
    <property type="entry name" value="MEMBRANE PROTEIN CH1 RELATED"/>
    <property type="match status" value="1"/>
</dbReference>
<dbReference type="OrthoDB" id="266334at2759"/>
<dbReference type="GO" id="GO:0016020">
    <property type="term" value="C:membrane"/>
    <property type="evidence" value="ECO:0007669"/>
    <property type="project" value="InterPro"/>
</dbReference>
<keyword evidence="2" id="KW-0812">Transmembrane</keyword>
<dbReference type="GO" id="GO:0034975">
    <property type="term" value="P:protein folding in endoplasmic reticulum"/>
    <property type="evidence" value="ECO:0007669"/>
    <property type="project" value="TreeGrafter"/>
</dbReference>
<sequence>MLANMVKENPKIDRLSGGVPPGLDEFKNKPINFKSKYLTGQAGSIIHRVEPGGAEYNYASASKGAKFVSYNKEVKGASNILNGDKDKYLLNPCSTEQNPVYPTDSWAKLGNFTAANVKHAQRFVLPEPKWVRYLKLNLLRHHGSEFYYTLSVLEVYGVDAIEKMLDDLVLDGKNPGLSPPLTTEGQIFGFDKDVGDNYALLEKIVSDVRKLSESKEDMSKEIGDLMSWKYLVSTQLDNILNENSLLRLEVEKVRRNQLHLENKGIIPKSQEILFDEIILVFPPT</sequence>
<evidence type="ECO:0000256" key="4">
    <source>
        <dbReference type="ARBA" id="ARBA00023136"/>
    </source>
</evidence>
<keyword evidence="5" id="KW-0175">Coiled coil</keyword>
<dbReference type="InterPro" id="IPR012919">
    <property type="entry name" value="SUN_dom"/>
</dbReference>